<keyword evidence="2" id="KW-1185">Reference proteome</keyword>
<evidence type="ECO:0000313" key="2">
    <source>
        <dbReference type="Proteomes" id="UP000789525"/>
    </source>
</evidence>
<evidence type="ECO:0000313" key="1">
    <source>
        <dbReference type="EMBL" id="CAG8457021.1"/>
    </source>
</evidence>
<comment type="caution">
    <text evidence="1">The sequence shown here is derived from an EMBL/GenBank/DDBJ whole genome shotgun (WGS) entry which is preliminary data.</text>
</comment>
<gene>
    <name evidence="1" type="ORF">ACOLOM_LOCUS1005</name>
</gene>
<accession>A0ACA9K7C0</accession>
<protein>
    <submittedName>
        <fullName evidence="1">4262_t:CDS:1</fullName>
    </submittedName>
</protein>
<reference evidence="1" key="1">
    <citation type="submission" date="2021-06" db="EMBL/GenBank/DDBJ databases">
        <authorList>
            <person name="Kallberg Y."/>
            <person name="Tangrot J."/>
            <person name="Rosling A."/>
        </authorList>
    </citation>
    <scope>NUCLEOTIDE SEQUENCE</scope>
    <source>
        <strain evidence="1">CL356</strain>
    </source>
</reference>
<organism evidence="1 2">
    <name type="scientific">Acaulospora colombiana</name>
    <dbReference type="NCBI Taxonomy" id="27376"/>
    <lineage>
        <taxon>Eukaryota</taxon>
        <taxon>Fungi</taxon>
        <taxon>Fungi incertae sedis</taxon>
        <taxon>Mucoromycota</taxon>
        <taxon>Glomeromycotina</taxon>
        <taxon>Glomeromycetes</taxon>
        <taxon>Diversisporales</taxon>
        <taxon>Acaulosporaceae</taxon>
        <taxon>Acaulospora</taxon>
    </lineage>
</organism>
<proteinExistence type="predicted"/>
<feature type="non-terminal residue" evidence="1">
    <location>
        <position position="210"/>
    </location>
</feature>
<dbReference type="EMBL" id="CAJVPT010001117">
    <property type="protein sequence ID" value="CAG8457021.1"/>
    <property type="molecule type" value="Genomic_DNA"/>
</dbReference>
<name>A0ACA9K7C0_9GLOM</name>
<dbReference type="Proteomes" id="UP000789525">
    <property type="component" value="Unassembled WGS sequence"/>
</dbReference>
<sequence>MTINNNTMQLDSSSATIPASTPERVSSLDNTNPGDYETTNVSHISSSHEAQTDFEMEIDDHLPLTQSQKEDLIDTQSWANDTETTPAILFTNNLSNDIRLIPPEDEQQKILDFCNEITLCNRSPEAIINLFLKFRDEPRDFMNNAIKNSLDNNIPKRKCMTLIRNIDPLKHYSSAIRAIKRAINASKNNNSEDIFSRLPVIASSALRKIT</sequence>